<proteinExistence type="predicted"/>
<evidence type="ECO:0000256" key="1">
    <source>
        <dbReference type="SAM" id="MobiDB-lite"/>
    </source>
</evidence>
<keyword evidence="3" id="KW-1185">Reference proteome</keyword>
<dbReference type="Proteomes" id="UP000032180">
    <property type="component" value="Chromosome 1"/>
</dbReference>
<dbReference type="AlphaFoldDB" id="A0A0D9V648"/>
<reference evidence="2 3" key="1">
    <citation type="submission" date="2012-08" db="EMBL/GenBank/DDBJ databases">
        <title>Oryza genome evolution.</title>
        <authorList>
            <person name="Wing R.A."/>
        </authorList>
    </citation>
    <scope>NUCLEOTIDE SEQUENCE</scope>
</reference>
<organism evidence="2 3">
    <name type="scientific">Leersia perrieri</name>
    <dbReference type="NCBI Taxonomy" id="77586"/>
    <lineage>
        <taxon>Eukaryota</taxon>
        <taxon>Viridiplantae</taxon>
        <taxon>Streptophyta</taxon>
        <taxon>Embryophyta</taxon>
        <taxon>Tracheophyta</taxon>
        <taxon>Spermatophyta</taxon>
        <taxon>Magnoliopsida</taxon>
        <taxon>Liliopsida</taxon>
        <taxon>Poales</taxon>
        <taxon>Poaceae</taxon>
        <taxon>BOP clade</taxon>
        <taxon>Oryzoideae</taxon>
        <taxon>Oryzeae</taxon>
        <taxon>Oryzinae</taxon>
        <taxon>Leersia</taxon>
    </lineage>
</organism>
<dbReference type="Gramene" id="LPERR01G27700.1">
    <property type="protein sequence ID" value="LPERR01G27700.1"/>
    <property type="gene ID" value="LPERR01G27700"/>
</dbReference>
<protein>
    <submittedName>
        <fullName evidence="2">Uncharacterized protein</fullName>
    </submittedName>
</protein>
<feature type="region of interest" description="Disordered" evidence="1">
    <location>
        <begin position="1"/>
        <end position="41"/>
    </location>
</feature>
<dbReference type="HOGENOM" id="CLU_2708374_0_0_1"/>
<evidence type="ECO:0000313" key="3">
    <source>
        <dbReference type="Proteomes" id="UP000032180"/>
    </source>
</evidence>
<reference evidence="3" key="2">
    <citation type="submission" date="2013-12" db="EMBL/GenBank/DDBJ databases">
        <authorList>
            <person name="Yu Y."/>
            <person name="Lee S."/>
            <person name="de Baynast K."/>
            <person name="Wissotski M."/>
            <person name="Liu L."/>
            <person name="Talag J."/>
            <person name="Goicoechea J."/>
            <person name="Angelova A."/>
            <person name="Jetty R."/>
            <person name="Kudrna D."/>
            <person name="Golser W."/>
            <person name="Rivera L."/>
            <person name="Zhang J."/>
            <person name="Wing R."/>
        </authorList>
    </citation>
    <scope>NUCLEOTIDE SEQUENCE</scope>
</reference>
<sequence>MRQALRQAAPFAPALQQGEALPPSPWTRRRRSARVRGTEGGGAELRTIEGLLADDLAASAASIQRMHDVVLIV</sequence>
<accession>A0A0D9V648</accession>
<dbReference type="EnsemblPlants" id="LPERR01G27700.1">
    <property type="protein sequence ID" value="LPERR01G27700.1"/>
    <property type="gene ID" value="LPERR01G27700"/>
</dbReference>
<reference evidence="2" key="3">
    <citation type="submission" date="2015-04" db="UniProtKB">
        <authorList>
            <consortium name="EnsemblPlants"/>
        </authorList>
    </citation>
    <scope>IDENTIFICATION</scope>
</reference>
<name>A0A0D9V648_9ORYZ</name>
<evidence type="ECO:0000313" key="2">
    <source>
        <dbReference type="EnsemblPlants" id="LPERR01G27700.1"/>
    </source>
</evidence>